<comment type="caution">
    <text evidence="3">The sequence shown here is derived from an EMBL/GenBank/DDBJ whole genome shotgun (WGS) entry which is preliminary data.</text>
</comment>
<evidence type="ECO:0000256" key="1">
    <source>
        <dbReference type="SAM" id="MobiDB-lite"/>
    </source>
</evidence>
<dbReference type="PANTHER" id="PTHR21178:SF8">
    <property type="entry name" value="CILIA- AND FLAGELLA-ASSOCIATED PROTEIN 61"/>
    <property type="match status" value="1"/>
</dbReference>
<keyword evidence="2" id="KW-1133">Transmembrane helix</keyword>
<protein>
    <submittedName>
        <fullName evidence="3">Uncharacterized protein</fullName>
    </submittedName>
</protein>
<evidence type="ECO:0000313" key="3">
    <source>
        <dbReference type="EMBL" id="KAJ8309535.1"/>
    </source>
</evidence>
<evidence type="ECO:0000256" key="2">
    <source>
        <dbReference type="SAM" id="Phobius"/>
    </source>
</evidence>
<dbReference type="EMBL" id="JARBDR010000657">
    <property type="protein sequence ID" value="KAJ8309535.1"/>
    <property type="molecule type" value="Genomic_DNA"/>
</dbReference>
<dbReference type="PANTHER" id="PTHR21178">
    <property type="entry name" value="CILIA- AND FLAGELLA-ASSOCIATED PROTEIN 61"/>
    <property type="match status" value="1"/>
</dbReference>
<proteinExistence type="predicted"/>
<dbReference type="InterPro" id="IPR038884">
    <property type="entry name" value="CFAP61"/>
</dbReference>
<feature type="transmembrane region" description="Helical" evidence="2">
    <location>
        <begin position="113"/>
        <end position="133"/>
    </location>
</feature>
<keyword evidence="4" id="KW-1185">Reference proteome</keyword>
<name>A0ABQ9F087_TEGGR</name>
<sequence length="328" mass="38963">MQLNFFMLKKRLISILLCNNSIHYLSSCITTFTGTKNETNFAEKMHFYIVNYVKNQSCGKIISFMSCYSLIFKLFFVCNSKIYHDISSIYKLNCLEYSVENSFKRGFYFQKNIPLFVSSTCVFVLKLFSFSLPPFTFLICDCEKNCKLFTLNTPIYALTFLNKNIFSFFSELTEKRNKRKKFLFCLFIYLFIYSFIKLINSMESQLRNLKHLLDNLRIIKKTPLMDTINDACLVYDGKLVIDASFHTNDVTIRGAGTLTKYQRNRNRKQNTFEKPQTFMNIVIIITMYVCKKIINQIKFKKYQKTKKKQKNKKTQKKNNKKKKTKKRK</sequence>
<gene>
    <name evidence="3" type="ORF">KUTeg_014409</name>
</gene>
<accession>A0ABQ9F087</accession>
<keyword evidence="2" id="KW-0812">Transmembrane</keyword>
<organism evidence="3 4">
    <name type="scientific">Tegillarca granosa</name>
    <name type="common">Malaysian cockle</name>
    <name type="synonym">Anadara granosa</name>
    <dbReference type="NCBI Taxonomy" id="220873"/>
    <lineage>
        <taxon>Eukaryota</taxon>
        <taxon>Metazoa</taxon>
        <taxon>Spiralia</taxon>
        <taxon>Lophotrochozoa</taxon>
        <taxon>Mollusca</taxon>
        <taxon>Bivalvia</taxon>
        <taxon>Autobranchia</taxon>
        <taxon>Pteriomorphia</taxon>
        <taxon>Arcoida</taxon>
        <taxon>Arcoidea</taxon>
        <taxon>Arcidae</taxon>
        <taxon>Tegillarca</taxon>
    </lineage>
</organism>
<feature type="transmembrane region" description="Helical" evidence="2">
    <location>
        <begin position="277"/>
        <end position="294"/>
    </location>
</feature>
<keyword evidence="2" id="KW-0472">Membrane</keyword>
<dbReference type="Proteomes" id="UP001217089">
    <property type="component" value="Unassembled WGS sequence"/>
</dbReference>
<reference evidence="3 4" key="1">
    <citation type="submission" date="2022-12" db="EMBL/GenBank/DDBJ databases">
        <title>Chromosome-level genome of Tegillarca granosa.</title>
        <authorList>
            <person name="Kim J."/>
        </authorList>
    </citation>
    <scope>NUCLEOTIDE SEQUENCE [LARGE SCALE GENOMIC DNA]</scope>
    <source>
        <strain evidence="3">Teg-2019</strain>
        <tissue evidence="3">Adductor muscle</tissue>
    </source>
</reference>
<feature type="transmembrane region" description="Helical" evidence="2">
    <location>
        <begin position="182"/>
        <end position="199"/>
    </location>
</feature>
<feature type="transmembrane region" description="Helical" evidence="2">
    <location>
        <begin position="153"/>
        <end position="170"/>
    </location>
</feature>
<evidence type="ECO:0000313" key="4">
    <source>
        <dbReference type="Proteomes" id="UP001217089"/>
    </source>
</evidence>
<feature type="region of interest" description="Disordered" evidence="1">
    <location>
        <begin position="301"/>
        <end position="328"/>
    </location>
</feature>